<feature type="region of interest" description="Disordered" evidence="1">
    <location>
        <begin position="1168"/>
        <end position="1208"/>
    </location>
</feature>
<dbReference type="Proteomes" id="UP000218209">
    <property type="component" value="Unassembled WGS sequence"/>
</dbReference>
<feature type="compositionally biased region" description="Basic residues" evidence="1">
    <location>
        <begin position="125"/>
        <end position="134"/>
    </location>
</feature>
<dbReference type="EMBL" id="KV919102">
    <property type="protein sequence ID" value="OSX71870.1"/>
    <property type="molecule type" value="Genomic_DNA"/>
</dbReference>
<evidence type="ECO:0000313" key="3">
    <source>
        <dbReference type="Proteomes" id="UP000218209"/>
    </source>
</evidence>
<evidence type="ECO:0008006" key="4">
    <source>
        <dbReference type="Google" id="ProtNLM"/>
    </source>
</evidence>
<dbReference type="InterPro" id="IPR040521">
    <property type="entry name" value="KDZ"/>
</dbReference>
<dbReference type="OrthoDB" id="10071442at2759"/>
<dbReference type="PANTHER" id="PTHR34305">
    <property type="entry name" value="EXPRESSED PROTEIN"/>
    <property type="match status" value="1"/>
</dbReference>
<feature type="region of interest" description="Disordered" evidence="1">
    <location>
        <begin position="55"/>
        <end position="138"/>
    </location>
</feature>
<gene>
    <name evidence="2" type="ORF">BU14_0493s0014</name>
</gene>
<feature type="region of interest" description="Disordered" evidence="1">
    <location>
        <begin position="933"/>
        <end position="954"/>
    </location>
</feature>
<dbReference type="AlphaFoldDB" id="A0A1X6NTN9"/>
<name>A0A1X6NTN9_PORUM</name>
<evidence type="ECO:0000313" key="2">
    <source>
        <dbReference type="EMBL" id="OSX71870.1"/>
    </source>
</evidence>
<proteinExistence type="predicted"/>
<accession>A0A1X6NTN9</accession>
<protein>
    <recommendedName>
        <fullName evidence="4">HMG domain-containing protein</fullName>
    </recommendedName>
</protein>
<evidence type="ECO:0000256" key="1">
    <source>
        <dbReference type="SAM" id="MobiDB-lite"/>
    </source>
</evidence>
<feature type="region of interest" description="Disordered" evidence="1">
    <location>
        <begin position="331"/>
        <end position="358"/>
    </location>
</feature>
<reference evidence="2 3" key="1">
    <citation type="submission" date="2017-03" db="EMBL/GenBank/DDBJ databases">
        <title>WGS assembly of Porphyra umbilicalis.</title>
        <authorList>
            <person name="Brawley S.H."/>
            <person name="Blouin N.A."/>
            <person name="Ficko-Blean E."/>
            <person name="Wheeler G.L."/>
            <person name="Lohr M."/>
            <person name="Goodson H.V."/>
            <person name="Jenkins J.W."/>
            <person name="Blaby-Haas C.E."/>
            <person name="Helliwell K.E."/>
            <person name="Chan C."/>
            <person name="Marriage T."/>
            <person name="Bhattacharya D."/>
            <person name="Klein A.S."/>
            <person name="Badis Y."/>
            <person name="Brodie J."/>
            <person name="Cao Y."/>
            <person name="Collen J."/>
            <person name="Dittami S.M."/>
            <person name="Gachon C.M."/>
            <person name="Green B.R."/>
            <person name="Karpowicz S."/>
            <person name="Kim J.W."/>
            <person name="Kudahl U."/>
            <person name="Lin S."/>
            <person name="Michel G."/>
            <person name="Mittag M."/>
            <person name="Olson B.J."/>
            <person name="Pangilinan J."/>
            <person name="Peng Y."/>
            <person name="Qiu H."/>
            <person name="Shu S."/>
            <person name="Singer J.T."/>
            <person name="Smith A.G."/>
            <person name="Sprecher B.N."/>
            <person name="Wagner V."/>
            <person name="Wang W."/>
            <person name="Wang Z.-Y."/>
            <person name="Yan J."/>
            <person name="Yarish C."/>
            <person name="Zoeuner-Riek S."/>
            <person name="Zhuang Y."/>
            <person name="Zou Y."/>
            <person name="Lindquist E.A."/>
            <person name="Grimwood J."/>
            <person name="Barry K."/>
            <person name="Rokhsar D.S."/>
            <person name="Schmutz J."/>
            <person name="Stiller J.W."/>
            <person name="Grossman A.R."/>
            <person name="Prochnik S.E."/>
        </authorList>
    </citation>
    <scope>NUCLEOTIDE SEQUENCE [LARGE SCALE GENOMIC DNA]</scope>
    <source>
        <strain evidence="2">4086291</strain>
    </source>
</reference>
<organism evidence="2 3">
    <name type="scientific">Porphyra umbilicalis</name>
    <name type="common">Purple laver</name>
    <name type="synonym">Red alga</name>
    <dbReference type="NCBI Taxonomy" id="2786"/>
    <lineage>
        <taxon>Eukaryota</taxon>
        <taxon>Rhodophyta</taxon>
        <taxon>Bangiophyceae</taxon>
        <taxon>Bangiales</taxon>
        <taxon>Bangiaceae</taxon>
        <taxon>Porphyra</taxon>
    </lineage>
</organism>
<dbReference type="PANTHER" id="PTHR34305:SF1">
    <property type="entry name" value="SWIM-TYPE DOMAIN-CONTAINING PROTEIN"/>
    <property type="match status" value="1"/>
</dbReference>
<feature type="compositionally biased region" description="Low complexity" evidence="1">
    <location>
        <begin position="55"/>
        <end position="88"/>
    </location>
</feature>
<sequence length="1208" mass="130029">MAGHQGHDCDDHDPSFTCRRTQMGVLGVLDLVASSSSAPRPLRRRVPELPVRRFVLSPHSSPPSSRSSSTLAGGSPSVSLPPSSVDGSVDGGHVTDDPLSIDNDSHSDCSSVDVGEPPEAVAPRIGRRPRRTVGRARAESEAVRQEALTDLISAALRRMLGQRARADASVGSGMMAKVMGSSDAPSRFLFCVVGPNAVDLATIWFSPDGLPLCSCWGHSQNVALLSMAGDGSSCWHAMAFQAAVDGMAVHRGEIIATLQVRDDMKPHAIDVTTHKGMAAAAFDGTIYSPVVATKRRDVKCVAVSCRSNPRRCHHAELVKELERLVVANDGVSGASDVSSDDEQPGEQNHHDDEDGDADLQDDELVKIAKERQKRNLVSCIEEDKQGLKWARTAEWATNELAASPFWPEPPAVGGDPVVEQSASMTVLQRMAELGLVWDPSVVLHEVSCTQCGAAKTDNDELRKQAGKLYCDGNSSEPLSVTVGSWICPQKHVVEYDGGNDGLFSLRKTDDSGSMLVFSRAFCDKLVSFVYHSRSSYAAATSFLASLRSCFGLRRQIIVTLGRCFVATLKPTEDVFVCPTCGDDPAYVVIDGQALGFRVKDGFSISRPALHLPSTNLNIDNYAVIRRPSIRAAIRKVLRTGDPLTKTDAEALRDLHEARSSAFPRGRTAAAVNNWRLTRDAAVLFFRFHEWTAVDDLGRGRPSPAVGAGDASVQGGHAAAAAAVAPNDEEPPVGGLGNGPAPASTSLAWDEREGTCHPIFATFKAGGTEWATVRPFLLALLGDPVVNLFVGHPRAPLLALSMHLMKADGLGWRKKAKAANAVGFVANFFARVGPLLDKEPLLRQAVGALLRFAVDVDQAVDDDFQAAAKKAADGGQTETAEFCKRWLNVSSPAEYDKFAAEHPAFKDKDYNSPYVSFEFFGFLKRVRPAIFTPRTTPKRSAGQQPVRGRGRVRRGAQAVKEDAGDRCAKAFPKHSELTAGVFNVVCPHVVTMGFRVMFEAESVADALSVILERFPKLPKVVFYDVACKLDRNGMQRVRTLLSHHKVRFCLDRAHAKGHTCSCVYFPDESLAVTSGVSTQAAEVQHSVSVKFRGHLAYTSPTAFMAHRIYQLSMMNLTASYKIHHPDAKAENEGARLNSYYFNYHNAKCLRPACTCSASALGASVAPLSGVDGGGAPARDQGVKSGEGARTDGGRASDPSDQDEGSGMRE</sequence>
<dbReference type="Pfam" id="PF18758">
    <property type="entry name" value="KDZ"/>
    <property type="match status" value="1"/>
</dbReference>
<keyword evidence="3" id="KW-1185">Reference proteome</keyword>